<feature type="region of interest" description="Disordered" evidence="2">
    <location>
        <begin position="144"/>
        <end position="164"/>
    </location>
</feature>
<feature type="region of interest" description="Disordered" evidence="2">
    <location>
        <begin position="15"/>
        <end position="54"/>
    </location>
</feature>
<evidence type="ECO:0000256" key="1">
    <source>
        <dbReference type="SAM" id="Coils"/>
    </source>
</evidence>
<gene>
    <name evidence="3" type="ORF">B0T25DRAFT_569314</name>
</gene>
<name>A0AAJ0HDP7_9PEZI</name>
<feature type="compositionally biased region" description="Basic and acidic residues" evidence="2">
    <location>
        <begin position="148"/>
        <end position="164"/>
    </location>
</feature>
<protein>
    <submittedName>
        <fullName evidence="3">Uncharacterized protein</fullName>
    </submittedName>
</protein>
<evidence type="ECO:0000256" key="2">
    <source>
        <dbReference type="SAM" id="MobiDB-lite"/>
    </source>
</evidence>
<evidence type="ECO:0000313" key="3">
    <source>
        <dbReference type="EMBL" id="KAK3348635.1"/>
    </source>
</evidence>
<keyword evidence="4" id="KW-1185">Reference proteome</keyword>
<feature type="coiled-coil region" evidence="1">
    <location>
        <begin position="238"/>
        <end position="272"/>
    </location>
</feature>
<reference evidence="3" key="1">
    <citation type="journal article" date="2023" name="Mol. Phylogenet. Evol.">
        <title>Genome-scale phylogeny and comparative genomics of the fungal order Sordariales.</title>
        <authorList>
            <person name="Hensen N."/>
            <person name="Bonometti L."/>
            <person name="Westerberg I."/>
            <person name="Brannstrom I.O."/>
            <person name="Guillou S."/>
            <person name="Cros-Aarteil S."/>
            <person name="Calhoun S."/>
            <person name="Haridas S."/>
            <person name="Kuo A."/>
            <person name="Mondo S."/>
            <person name="Pangilinan J."/>
            <person name="Riley R."/>
            <person name="LaButti K."/>
            <person name="Andreopoulos B."/>
            <person name="Lipzen A."/>
            <person name="Chen C."/>
            <person name="Yan M."/>
            <person name="Daum C."/>
            <person name="Ng V."/>
            <person name="Clum A."/>
            <person name="Steindorff A."/>
            <person name="Ohm R.A."/>
            <person name="Martin F."/>
            <person name="Silar P."/>
            <person name="Natvig D.O."/>
            <person name="Lalanne C."/>
            <person name="Gautier V."/>
            <person name="Ament-Velasquez S.L."/>
            <person name="Kruys A."/>
            <person name="Hutchinson M.I."/>
            <person name="Powell A.J."/>
            <person name="Barry K."/>
            <person name="Miller A.N."/>
            <person name="Grigoriev I.V."/>
            <person name="Debuchy R."/>
            <person name="Gladieux P."/>
            <person name="Hiltunen Thoren M."/>
            <person name="Johannesson H."/>
        </authorList>
    </citation>
    <scope>NUCLEOTIDE SEQUENCE</scope>
    <source>
        <strain evidence="3">CBS 955.72</strain>
    </source>
</reference>
<dbReference type="AlphaFoldDB" id="A0AAJ0HDP7"/>
<comment type="caution">
    <text evidence="3">The sequence shown here is derived from an EMBL/GenBank/DDBJ whole genome shotgun (WGS) entry which is preliminary data.</text>
</comment>
<sequence length="586" mass="66705">MAPPSLKEVYIFWRDGGSKPSNSAPPLVHRSTEPADGFRQSRPPVSSWATEEHAAELDKLSQEFGDLEKEHRREVSALRREIAELKEREESALSDRTQQEEEFRRKIRSLEKDVDDLRMPRQSSESLLKDEIWRLKKIVEDNQQENSSLRDRLADGKAAEESHRQMESAHLHRITELESEEARHIHTISTLKHNIDAVSKKAKEDYEREASGWAAEVSILKETATKYWWQVSNLEPEVDRLIRDNKRLDHALRKTEAKNKEMKAEMEKKVEVAHNYAKAILDTNKSFAASDVDIKAWFHSRSQSWYGWARDFAHSDPGRIAALSMKEKEELYSAIAPFVVLGNEGFPQVLAGKNTKRTMYVLLHAMLANFICTEVISSPFWYLKALDQGLPAQEAMEGLYQLFISLREPEAHQWRSAMSRIVSTGGMGQSGSLRGKGTPDGNHKLASYRRQYTQYLTAAFLDGPPRFLLCDKALSSTCAGKLAEEINNALKFSTSLWSGRSSIQKVGLSDFQQRFQGKFKHGSEEMELYRGTRGEDMEAYGDQPILVVVQPAIVAIGTEDGDEYDSARRVWMKAQVNVMEPAEVDL</sequence>
<evidence type="ECO:0000313" key="4">
    <source>
        <dbReference type="Proteomes" id="UP001275084"/>
    </source>
</evidence>
<reference evidence="3" key="2">
    <citation type="submission" date="2023-06" db="EMBL/GenBank/DDBJ databases">
        <authorList>
            <consortium name="Lawrence Berkeley National Laboratory"/>
            <person name="Haridas S."/>
            <person name="Hensen N."/>
            <person name="Bonometti L."/>
            <person name="Westerberg I."/>
            <person name="Brannstrom I.O."/>
            <person name="Guillou S."/>
            <person name="Cros-Aarteil S."/>
            <person name="Calhoun S."/>
            <person name="Kuo A."/>
            <person name="Mondo S."/>
            <person name="Pangilinan J."/>
            <person name="Riley R."/>
            <person name="Labutti K."/>
            <person name="Andreopoulos B."/>
            <person name="Lipzen A."/>
            <person name="Chen C."/>
            <person name="Yanf M."/>
            <person name="Daum C."/>
            <person name="Ng V."/>
            <person name="Clum A."/>
            <person name="Steindorff A."/>
            <person name="Ohm R."/>
            <person name="Martin F."/>
            <person name="Silar P."/>
            <person name="Natvig D."/>
            <person name="Lalanne C."/>
            <person name="Gautier V."/>
            <person name="Ament-Velasquez S.L."/>
            <person name="Kruys A."/>
            <person name="Hutchinson M.I."/>
            <person name="Powell A.J."/>
            <person name="Barry K."/>
            <person name="Miller A.N."/>
            <person name="Grigoriev I.V."/>
            <person name="Debuchy R."/>
            <person name="Gladieux P."/>
            <person name="Thoren M.H."/>
            <person name="Johannesson H."/>
        </authorList>
    </citation>
    <scope>NUCLEOTIDE SEQUENCE</scope>
    <source>
        <strain evidence="3">CBS 955.72</strain>
    </source>
</reference>
<dbReference type="EMBL" id="JAUIQD010000005">
    <property type="protein sequence ID" value="KAK3348635.1"/>
    <property type="molecule type" value="Genomic_DNA"/>
</dbReference>
<accession>A0AAJ0HDP7</accession>
<organism evidence="3 4">
    <name type="scientific">Lasiosphaeria hispida</name>
    <dbReference type="NCBI Taxonomy" id="260671"/>
    <lineage>
        <taxon>Eukaryota</taxon>
        <taxon>Fungi</taxon>
        <taxon>Dikarya</taxon>
        <taxon>Ascomycota</taxon>
        <taxon>Pezizomycotina</taxon>
        <taxon>Sordariomycetes</taxon>
        <taxon>Sordariomycetidae</taxon>
        <taxon>Sordariales</taxon>
        <taxon>Lasiosphaeriaceae</taxon>
        <taxon>Lasiosphaeria</taxon>
    </lineage>
</organism>
<proteinExistence type="predicted"/>
<dbReference type="Proteomes" id="UP001275084">
    <property type="component" value="Unassembled WGS sequence"/>
</dbReference>
<keyword evidence="1" id="KW-0175">Coiled coil</keyword>